<dbReference type="GO" id="GO:0046872">
    <property type="term" value="F:metal ion binding"/>
    <property type="evidence" value="ECO:0007669"/>
    <property type="project" value="InterPro"/>
</dbReference>
<evidence type="ECO:0000313" key="4">
    <source>
        <dbReference type="Proteomes" id="UP000886842"/>
    </source>
</evidence>
<dbReference type="InterPro" id="IPR013815">
    <property type="entry name" value="ATP_grasp_subdomain_1"/>
</dbReference>
<dbReference type="SUPFAM" id="SSF56059">
    <property type="entry name" value="Glutathione synthetase ATP-binding domain-like"/>
    <property type="match status" value="1"/>
</dbReference>
<dbReference type="PROSITE" id="PS50975">
    <property type="entry name" value="ATP_GRASP"/>
    <property type="match status" value="1"/>
</dbReference>
<keyword evidence="1" id="KW-0547">Nucleotide-binding</keyword>
<protein>
    <recommendedName>
        <fullName evidence="2">ATP-grasp domain-containing protein</fullName>
    </recommendedName>
</protein>
<evidence type="ECO:0000313" key="3">
    <source>
        <dbReference type="EMBL" id="HIT76666.1"/>
    </source>
</evidence>
<proteinExistence type="predicted"/>
<feature type="domain" description="ATP-grasp" evidence="2">
    <location>
        <begin position="77"/>
        <end position="299"/>
    </location>
</feature>
<dbReference type="GO" id="GO:0005524">
    <property type="term" value="F:ATP binding"/>
    <property type="evidence" value="ECO:0007669"/>
    <property type="project" value="UniProtKB-UniRule"/>
</dbReference>
<dbReference type="InterPro" id="IPR011761">
    <property type="entry name" value="ATP-grasp"/>
</dbReference>
<accession>A0A9D1KNM0</accession>
<dbReference type="EMBL" id="DVLP01000402">
    <property type="protein sequence ID" value="HIT76666.1"/>
    <property type="molecule type" value="Genomic_DNA"/>
</dbReference>
<evidence type="ECO:0000256" key="1">
    <source>
        <dbReference type="PROSITE-ProRule" id="PRU00409"/>
    </source>
</evidence>
<gene>
    <name evidence="3" type="ORF">IAA98_13875</name>
</gene>
<keyword evidence="1" id="KW-0067">ATP-binding</keyword>
<dbReference type="AlphaFoldDB" id="A0A9D1KNM0"/>
<organism evidence="3 4">
    <name type="scientific">Candidatus Avipropionibacterium avicola</name>
    <dbReference type="NCBI Taxonomy" id="2840701"/>
    <lineage>
        <taxon>Bacteria</taxon>
        <taxon>Bacillati</taxon>
        <taxon>Actinomycetota</taxon>
        <taxon>Actinomycetes</taxon>
        <taxon>Propionibacteriales</taxon>
        <taxon>Propionibacteriaceae</taxon>
        <taxon>Propionibacteriaceae incertae sedis</taxon>
        <taxon>Candidatus Avipropionibacterium</taxon>
    </lineage>
</organism>
<evidence type="ECO:0000259" key="2">
    <source>
        <dbReference type="PROSITE" id="PS50975"/>
    </source>
</evidence>
<dbReference type="Proteomes" id="UP000886842">
    <property type="component" value="Unassembled WGS sequence"/>
</dbReference>
<name>A0A9D1KNM0_9ACTN</name>
<sequence>MPESTTTLPTPDLVAVDGTLVLGSLLGKGFEVSVYPRQVVTAIDPASDGPELAFVHGLPSSSGLAPVTYAQDKRMRRALLERHRVPIPRGATFTMSRGIRGAHRFAAQVGFPVVIKPAVGDSIIETHSGLGDVAAMDRALDELRTPPSERPGFSRAAYGLTELREPGEENGRIVVPPGYTFLVEKQLSGHYLRFLVIDGEIASVIDCDGAPGDGTLRGGVEITNQVHPGLVEIALRGARAIPGLAVVAVDLVTADPRADAASPGTAVVELSERPGLWVQRLVDPGLADRLATRIVEAHLASHGIGPGSAAEHLEVVLEAHAIPDVEQGADVITSAATAYGLVARVRDTDRLAGVVRADLHGAAGSIAQLTDDLLDGRIDQLRVMLAVLSPTAG</sequence>
<comment type="caution">
    <text evidence="3">The sequence shown here is derived from an EMBL/GenBank/DDBJ whole genome shotgun (WGS) entry which is preliminary data.</text>
</comment>
<reference evidence="3" key="2">
    <citation type="journal article" date="2021" name="PeerJ">
        <title>Extensive microbial diversity within the chicken gut microbiome revealed by metagenomics and culture.</title>
        <authorList>
            <person name="Gilroy R."/>
            <person name="Ravi A."/>
            <person name="Getino M."/>
            <person name="Pursley I."/>
            <person name="Horton D.L."/>
            <person name="Alikhan N.F."/>
            <person name="Baker D."/>
            <person name="Gharbi K."/>
            <person name="Hall N."/>
            <person name="Watson M."/>
            <person name="Adriaenssens E.M."/>
            <person name="Foster-Nyarko E."/>
            <person name="Jarju S."/>
            <person name="Secka A."/>
            <person name="Antonio M."/>
            <person name="Oren A."/>
            <person name="Chaudhuri R.R."/>
            <person name="La Ragione R."/>
            <person name="Hildebrand F."/>
            <person name="Pallen M.J."/>
        </authorList>
    </citation>
    <scope>NUCLEOTIDE SEQUENCE</scope>
    <source>
        <strain evidence="3">ChiGjej1B1-24693</strain>
    </source>
</reference>
<dbReference type="Gene3D" id="3.30.470.20">
    <property type="entry name" value="ATP-grasp fold, B domain"/>
    <property type="match status" value="1"/>
</dbReference>
<reference evidence="3" key="1">
    <citation type="submission" date="2020-10" db="EMBL/GenBank/DDBJ databases">
        <authorList>
            <person name="Gilroy R."/>
        </authorList>
    </citation>
    <scope>NUCLEOTIDE SEQUENCE</scope>
    <source>
        <strain evidence="3">ChiGjej1B1-24693</strain>
    </source>
</reference>
<dbReference type="Gene3D" id="3.30.1490.20">
    <property type="entry name" value="ATP-grasp fold, A domain"/>
    <property type="match status" value="1"/>
</dbReference>